<feature type="chain" id="PRO_5019792680" evidence="2">
    <location>
        <begin position="26"/>
        <end position="313"/>
    </location>
</feature>
<protein>
    <submittedName>
        <fullName evidence="3">Uncharacterized protein DUF4271</fullName>
    </submittedName>
</protein>
<evidence type="ECO:0000256" key="2">
    <source>
        <dbReference type="SAM" id="SignalP"/>
    </source>
</evidence>
<evidence type="ECO:0000313" key="3">
    <source>
        <dbReference type="EMBL" id="RKR80837.1"/>
    </source>
</evidence>
<dbReference type="EMBL" id="RBKU01000001">
    <property type="protein sequence ID" value="RKR80837.1"/>
    <property type="molecule type" value="Genomic_DNA"/>
</dbReference>
<proteinExistence type="predicted"/>
<evidence type="ECO:0000256" key="1">
    <source>
        <dbReference type="SAM" id="Phobius"/>
    </source>
</evidence>
<dbReference type="Pfam" id="PF14093">
    <property type="entry name" value="DUF4271"/>
    <property type="match status" value="1"/>
</dbReference>
<feature type="transmembrane region" description="Helical" evidence="1">
    <location>
        <begin position="188"/>
        <end position="216"/>
    </location>
</feature>
<keyword evidence="2" id="KW-0732">Signal</keyword>
<keyword evidence="1" id="KW-0812">Transmembrane</keyword>
<evidence type="ECO:0000313" key="4">
    <source>
        <dbReference type="Proteomes" id="UP000268007"/>
    </source>
</evidence>
<feature type="transmembrane region" description="Helical" evidence="1">
    <location>
        <begin position="105"/>
        <end position="125"/>
    </location>
</feature>
<feature type="transmembrane region" description="Helical" evidence="1">
    <location>
        <begin position="151"/>
        <end position="173"/>
    </location>
</feature>
<dbReference type="InterPro" id="IPR025367">
    <property type="entry name" value="DUF4271"/>
</dbReference>
<organism evidence="3 4">
    <name type="scientific">Mucilaginibacter gracilis</name>
    <dbReference type="NCBI Taxonomy" id="423350"/>
    <lineage>
        <taxon>Bacteria</taxon>
        <taxon>Pseudomonadati</taxon>
        <taxon>Bacteroidota</taxon>
        <taxon>Sphingobacteriia</taxon>
        <taxon>Sphingobacteriales</taxon>
        <taxon>Sphingobacteriaceae</taxon>
        <taxon>Mucilaginibacter</taxon>
    </lineage>
</organism>
<sequence length="313" mass="35887">MLLLNMRLIILVLFAFLFTSLCANAQTDSIQNKTEEVKPAADTLAAVKLHVDTLPMGIRMPDSLRHNQFIDTLLKQYAINPFQFNGIKLRYSYQHVGHERPSRDVWVIFVILLLLIYAGLLNRILSKDIYNMVQAFYFKTSFAKLSKEDSLFSSWAFICLFLLFGLTVGMYVYQLSIYNNLIYSVSGFQLYISCAVLIIVFSILKILALRVLGFVFDIGGLVREYISILYLTYFNIAFIFLPVIICFSLLPPVVTPYLLKVSVALIIIVVLFQYLRSVLSIISNFTFHKIYLFIYLCALEICPVLIIIKALDL</sequence>
<keyword evidence="1" id="KW-1133">Transmembrane helix</keyword>
<gene>
    <name evidence="3" type="ORF">BDD43_0973</name>
</gene>
<dbReference type="Proteomes" id="UP000268007">
    <property type="component" value="Unassembled WGS sequence"/>
</dbReference>
<keyword evidence="1" id="KW-0472">Membrane</keyword>
<keyword evidence="4" id="KW-1185">Reference proteome</keyword>
<comment type="caution">
    <text evidence="3">The sequence shown here is derived from an EMBL/GenBank/DDBJ whole genome shotgun (WGS) entry which is preliminary data.</text>
</comment>
<accession>A0A495IVQ5</accession>
<reference evidence="3 4" key="1">
    <citation type="submission" date="2018-10" db="EMBL/GenBank/DDBJ databases">
        <title>Genomic Encyclopedia of Archaeal and Bacterial Type Strains, Phase II (KMG-II): from individual species to whole genera.</title>
        <authorList>
            <person name="Goeker M."/>
        </authorList>
    </citation>
    <scope>NUCLEOTIDE SEQUENCE [LARGE SCALE GENOMIC DNA]</scope>
    <source>
        <strain evidence="3 4">DSM 18602</strain>
    </source>
</reference>
<feature type="signal peptide" evidence="2">
    <location>
        <begin position="1"/>
        <end position="25"/>
    </location>
</feature>
<feature type="transmembrane region" description="Helical" evidence="1">
    <location>
        <begin position="228"/>
        <end position="251"/>
    </location>
</feature>
<feature type="transmembrane region" description="Helical" evidence="1">
    <location>
        <begin position="290"/>
        <end position="311"/>
    </location>
</feature>
<name>A0A495IVQ5_9SPHI</name>
<dbReference type="AlphaFoldDB" id="A0A495IVQ5"/>
<feature type="transmembrane region" description="Helical" evidence="1">
    <location>
        <begin position="257"/>
        <end position="278"/>
    </location>
</feature>